<proteinExistence type="predicted"/>
<gene>
    <name evidence="1" type="ORF">EPJ70_05555</name>
</gene>
<comment type="caution">
    <text evidence="1">The sequence shown here is derived from an EMBL/GenBank/DDBJ whole genome shotgun (WGS) entry which is preliminary data.</text>
</comment>
<accession>A0A5C8F8W1</accession>
<organism evidence="1 2">
    <name type="scientific">Brachyspira aalborgi</name>
    <dbReference type="NCBI Taxonomy" id="29522"/>
    <lineage>
        <taxon>Bacteria</taxon>
        <taxon>Pseudomonadati</taxon>
        <taxon>Spirochaetota</taxon>
        <taxon>Spirochaetia</taxon>
        <taxon>Brachyspirales</taxon>
        <taxon>Brachyspiraceae</taxon>
        <taxon>Brachyspira</taxon>
    </lineage>
</organism>
<dbReference type="Proteomes" id="UP000324574">
    <property type="component" value="Unassembled WGS sequence"/>
</dbReference>
<dbReference type="AlphaFoldDB" id="A0A5C8F8W1"/>
<name>A0A5C8F8W1_9SPIR</name>
<dbReference type="EMBL" id="SAYG01000006">
    <property type="protein sequence ID" value="TXJ45844.1"/>
    <property type="molecule type" value="Genomic_DNA"/>
</dbReference>
<reference evidence="1 2" key="1">
    <citation type="journal article" date="1992" name="Lakartidningen">
        <title>[Penicillin V and not amoxicillin is the first choice preparation in acute otitis].</title>
        <authorList>
            <person name="Kamme C."/>
            <person name="Lundgren K."/>
            <person name="Prellner K."/>
        </authorList>
    </citation>
    <scope>NUCLEOTIDE SEQUENCE [LARGE SCALE GENOMIC DNA]</scope>
    <source>
        <strain evidence="1 2">PC3714II</strain>
    </source>
</reference>
<protein>
    <submittedName>
        <fullName evidence="1">Uncharacterized protein</fullName>
    </submittedName>
</protein>
<evidence type="ECO:0000313" key="1">
    <source>
        <dbReference type="EMBL" id="TXJ45844.1"/>
    </source>
</evidence>
<sequence length="211" mass="24581">MDLSNMEIIEYVIGYLGNDMPRKMILFLNSDCNINIQSEFSKFDNYEAIYNIICNDESIGLYRFAQNSEAILVELFDKFTEDDKRKIKKKIIEIRERNKKNNSNINSKSNNESINIYNNPINNNTANASINQNITIKSTIEDINKIPENILDKETKEYLEEILYSIETLKEKNKDKAKEKVFKVLKYIIDKGFEVGIAILPYLGEVSKILR</sequence>
<evidence type="ECO:0000313" key="2">
    <source>
        <dbReference type="Proteomes" id="UP000324574"/>
    </source>
</evidence>
<dbReference type="RefSeq" id="WP_147526435.1">
    <property type="nucleotide sequence ID" value="NZ_SAYG01000006.1"/>
</dbReference>